<dbReference type="AlphaFoldDB" id="A0A1R3T3S9"/>
<evidence type="ECO:0000313" key="2">
    <source>
        <dbReference type="EMBL" id="SCD20772.1"/>
    </source>
</evidence>
<accession>A0A1R3T3S9</accession>
<name>A0A1R3T3S9_9BACT</name>
<keyword evidence="1" id="KW-0732">Signal</keyword>
<evidence type="ECO:0000313" key="3">
    <source>
        <dbReference type="Proteomes" id="UP000187464"/>
    </source>
</evidence>
<reference evidence="2 3" key="1">
    <citation type="submission" date="2016-08" db="EMBL/GenBank/DDBJ databases">
        <authorList>
            <person name="Seilhamer J.J."/>
        </authorList>
    </citation>
    <scope>NUCLEOTIDE SEQUENCE [LARGE SCALE GENOMIC DNA]</scope>
    <source>
        <strain evidence="2">M3/6</strain>
    </source>
</reference>
<sequence>MKTKTIFLFFLLCAIYFPVNAQQPKPQTVSWDMLKDVTWSQKYIASLSGYYQMPEFGRQIEFLDNRTVIIQGFYVPVDVEGTIFALSETPSYMCFFCGVGGIESVMEISVKEGHHDLKHVRTDRYIQVKGIFSINRDDPEHLMYLLKDAELVKVVR</sequence>
<dbReference type="EMBL" id="LT605205">
    <property type="protein sequence ID" value="SCD20772.1"/>
    <property type="molecule type" value="Genomic_DNA"/>
</dbReference>
<dbReference type="STRING" id="1642647.PSM36_1963"/>
<proteinExistence type="predicted"/>
<feature type="chain" id="PRO_5012593757" description="Secreted protein" evidence="1">
    <location>
        <begin position="22"/>
        <end position="156"/>
    </location>
</feature>
<organism evidence="2 3">
    <name type="scientific">Proteiniphilum saccharofermentans</name>
    <dbReference type="NCBI Taxonomy" id="1642647"/>
    <lineage>
        <taxon>Bacteria</taxon>
        <taxon>Pseudomonadati</taxon>
        <taxon>Bacteroidota</taxon>
        <taxon>Bacteroidia</taxon>
        <taxon>Bacteroidales</taxon>
        <taxon>Dysgonomonadaceae</taxon>
        <taxon>Proteiniphilum</taxon>
    </lineage>
</organism>
<evidence type="ECO:0008006" key="4">
    <source>
        <dbReference type="Google" id="ProtNLM"/>
    </source>
</evidence>
<dbReference type="KEGG" id="psac:PSM36_1963"/>
<keyword evidence="3" id="KW-1185">Reference proteome</keyword>
<protein>
    <recommendedName>
        <fullName evidence="4">Secreted protein</fullName>
    </recommendedName>
</protein>
<feature type="signal peptide" evidence="1">
    <location>
        <begin position="1"/>
        <end position="21"/>
    </location>
</feature>
<gene>
    <name evidence="2" type="ORF">PSM36_1963</name>
</gene>
<dbReference type="RefSeq" id="WP_076930722.1">
    <property type="nucleotide sequence ID" value="NZ_LT605205.1"/>
</dbReference>
<evidence type="ECO:0000256" key="1">
    <source>
        <dbReference type="SAM" id="SignalP"/>
    </source>
</evidence>
<dbReference type="Proteomes" id="UP000187464">
    <property type="component" value="Chromosome I"/>
</dbReference>